<evidence type="ECO:0000256" key="2">
    <source>
        <dbReference type="ARBA" id="ARBA00023015"/>
    </source>
</evidence>
<organism evidence="6 7">
    <name type="scientific">Microbacterium paraoxydans</name>
    <dbReference type="NCBI Taxonomy" id="199592"/>
    <lineage>
        <taxon>Bacteria</taxon>
        <taxon>Bacillati</taxon>
        <taxon>Actinomycetota</taxon>
        <taxon>Actinomycetes</taxon>
        <taxon>Micrococcales</taxon>
        <taxon>Microbacteriaceae</taxon>
        <taxon>Microbacterium</taxon>
    </lineage>
</organism>
<gene>
    <name evidence="6" type="ORF">V8Z62_04950</name>
</gene>
<dbReference type="RefSeq" id="WP_338566942.1">
    <property type="nucleotide sequence ID" value="NZ_CP146240.1"/>
</dbReference>
<dbReference type="PANTHER" id="PTHR34294:SF1">
    <property type="entry name" value="TRANSCRIPTIONAL REGULATOR LSRR"/>
    <property type="match status" value="1"/>
</dbReference>
<sequence>MSQFRDFSAQTSEAPKGLEHERALTAAVARAHYLEDRSRVEISDALGISRFKVARLLARAKEEGVVTIEIHDWGLPDVELSQRLQDKLGLENCLVVRSHGDDDDVRRQIGAAAARALSDTLHEDEVLGVTWGRTLTATASQFAHLPRLSIVQLTGVVAGDLASSPIEVVRQTSRRAGGAVYPIFSPLIVGDRETAASLRNHPDIRSAMDLFPSVTTALLSVGAWDPPVSQVRDVLPIDDLANALKKGCMADIAGILIGSDGTPVDEEFQDRCVNISYAELQRVPRVVAVAGGAAKADAIRTVSRVGLITELFTDHALAQAVLAEEA</sequence>
<accession>A0ABZ2HYD6</accession>
<keyword evidence="4" id="KW-0804">Transcription</keyword>
<evidence type="ECO:0000259" key="5">
    <source>
        <dbReference type="Pfam" id="PF04198"/>
    </source>
</evidence>
<dbReference type="Gene3D" id="1.10.10.10">
    <property type="entry name" value="Winged helix-like DNA-binding domain superfamily/Winged helix DNA-binding domain"/>
    <property type="match status" value="1"/>
</dbReference>
<proteinExistence type="inferred from homology"/>
<keyword evidence="7" id="KW-1185">Reference proteome</keyword>
<dbReference type="EMBL" id="CP146240">
    <property type="protein sequence ID" value="WWS85578.1"/>
    <property type="molecule type" value="Genomic_DNA"/>
</dbReference>
<dbReference type="InterPro" id="IPR051054">
    <property type="entry name" value="SorC_transcr_regulators"/>
</dbReference>
<dbReference type="Gene3D" id="3.40.50.1360">
    <property type="match status" value="1"/>
</dbReference>
<dbReference type="InterPro" id="IPR037171">
    <property type="entry name" value="NagB/RpiA_transferase-like"/>
</dbReference>
<keyword evidence="3" id="KW-0238">DNA-binding</keyword>
<dbReference type="Pfam" id="PF04198">
    <property type="entry name" value="Sugar-bind"/>
    <property type="match status" value="1"/>
</dbReference>
<feature type="domain" description="Sugar-binding" evidence="5">
    <location>
        <begin position="78"/>
        <end position="323"/>
    </location>
</feature>
<protein>
    <submittedName>
        <fullName evidence="6">Sugar-binding domain-containing protein</fullName>
    </submittedName>
</protein>
<dbReference type="InterPro" id="IPR007324">
    <property type="entry name" value="Sugar-bd_dom_put"/>
</dbReference>
<evidence type="ECO:0000256" key="4">
    <source>
        <dbReference type="ARBA" id="ARBA00023163"/>
    </source>
</evidence>
<comment type="similarity">
    <text evidence="1">Belongs to the SorC transcriptional regulatory family.</text>
</comment>
<evidence type="ECO:0000256" key="3">
    <source>
        <dbReference type="ARBA" id="ARBA00023125"/>
    </source>
</evidence>
<keyword evidence="2" id="KW-0805">Transcription regulation</keyword>
<dbReference type="Proteomes" id="UP001377573">
    <property type="component" value="Chromosome"/>
</dbReference>
<dbReference type="SUPFAM" id="SSF100950">
    <property type="entry name" value="NagB/RpiA/CoA transferase-like"/>
    <property type="match status" value="1"/>
</dbReference>
<evidence type="ECO:0000256" key="1">
    <source>
        <dbReference type="ARBA" id="ARBA00010466"/>
    </source>
</evidence>
<name>A0ABZ2HYD6_9MICO</name>
<dbReference type="PANTHER" id="PTHR34294">
    <property type="entry name" value="TRANSCRIPTIONAL REGULATOR-RELATED"/>
    <property type="match status" value="1"/>
</dbReference>
<reference evidence="6 7" key="1">
    <citation type="submission" date="2024-02" db="EMBL/GenBank/DDBJ databases">
        <authorList>
            <person name="Alasadi S."/>
            <person name="Hussein S.A."/>
        </authorList>
    </citation>
    <scope>NUCLEOTIDE SEQUENCE [LARGE SCALE GENOMIC DNA]</scope>
    <source>
        <strain evidence="6 7">GJ_SRA_44_2022</strain>
    </source>
</reference>
<dbReference type="InterPro" id="IPR036388">
    <property type="entry name" value="WH-like_DNA-bd_sf"/>
</dbReference>
<evidence type="ECO:0000313" key="6">
    <source>
        <dbReference type="EMBL" id="WWS85578.1"/>
    </source>
</evidence>
<evidence type="ECO:0000313" key="7">
    <source>
        <dbReference type="Proteomes" id="UP001377573"/>
    </source>
</evidence>